<organism evidence="1 2">
    <name type="scientific">Entamoeba nuttalli</name>
    <dbReference type="NCBI Taxonomy" id="412467"/>
    <lineage>
        <taxon>Eukaryota</taxon>
        <taxon>Amoebozoa</taxon>
        <taxon>Evosea</taxon>
        <taxon>Archamoebae</taxon>
        <taxon>Mastigamoebida</taxon>
        <taxon>Entamoebidae</taxon>
        <taxon>Entamoeba</taxon>
    </lineage>
</organism>
<dbReference type="EMBL" id="BAAFRS010000200">
    <property type="protein sequence ID" value="GAB1224419.1"/>
    <property type="molecule type" value="Genomic_DNA"/>
</dbReference>
<proteinExistence type="predicted"/>
<sequence length="198" mass="22903">MFTKHSNTERMKRSAEIAYLKEYYQQNLVQFHKIVVKLQNAPEKEKEVVVEPDAHFQIDGKEYLVFFNNHLREINTVLNRWLENEISEHYIIMPDITKMSVKQVAEKGETEKGVIGFLKGAGIGFIPGYGLYQGIRSWGCIFAKALSSEVKEDTDRIFRLAHHVYKTKELIEKYGSEIQSGKICAICIEKNFNGRVNI</sequence>
<name>A0ABQ0DNK0_9EUKA</name>
<accession>A0ABQ0DNK0</accession>
<keyword evidence="2" id="KW-1185">Reference proteome</keyword>
<reference evidence="1 2" key="1">
    <citation type="journal article" date="2019" name="PLoS Negl. Trop. Dis.">
        <title>Whole genome sequencing of Entamoeba nuttalli reveals mammalian host-related molecular signatures and a novel octapeptide-repeat surface protein.</title>
        <authorList>
            <person name="Tanaka M."/>
            <person name="Makiuchi T."/>
            <person name="Komiyama T."/>
            <person name="Shiina T."/>
            <person name="Osaki K."/>
            <person name="Tachibana H."/>
        </authorList>
    </citation>
    <scope>NUCLEOTIDE SEQUENCE [LARGE SCALE GENOMIC DNA]</scope>
    <source>
        <strain evidence="1 2">P19-061405</strain>
    </source>
</reference>
<evidence type="ECO:0000313" key="2">
    <source>
        <dbReference type="Proteomes" id="UP001628156"/>
    </source>
</evidence>
<gene>
    <name evidence="1" type="ORF">ENUP19_0200G0002</name>
</gene>
<protein>
    <submittedName>
        <fullName evidence="1">Uncharacterized protein</fullName>
    </submittedName>
</protein>
<comment type="caution">
    <text evidence="1">The sequence shown here is derived from an EMBL/GenBank/DDBJ whole genome shotgun (WGS) entry which is preliminary data.</text>
</comment>
<dbReference type="Proteomes" id="UP001628156">
    <property type="component" value="Unassembled WGS sequence"/>
</dbReference>
<evidence type="ECO:0000313" key="1">
    <source>
        <dbReference type="EMBL" id="GAB1224419.1"/>
    </source>
</evidence>